<dbReference type="Proteomes" id="UP001211907">
    <property type="component" value="Unassembled WGS sequence"/>
</dbReference>
<dbReference type="AlphaFoldDB" id="A0AAD5XIX3"/>
<dbReference type="SUPFAM" id="SSF57997">
    <property type="entry name" value="Tropomyosin"/>
    <property type="match status" value="1"/>
</dbReference>
<dbReference type="EMBL" id="JADGJH010000311">
    <property type="protein sequence ID" value="KAJ3131176.1"/>
    <property type="molecule type" value="Genomic_DNA"/>
</dbReference>
<proteinExistence type="predicted"/>
<feature type="compositionally biased region" description="Low complexity" evidence="2">
    <location>
        <begin position="7"/>
        <end position="112"/>
    </location>
</feature>
<evidence type="ECO:0000313" key="3">
    <source>
        <dbReference type="EMBL" id="KAJ3131176.1"/>
    </source>
</evidence>
<accession>A0AAD5XIX3</accession>
<name>A0AAD5XIX3_9FUNG</name>
<dbReference type="PANTHER" id="PTHR45615">
    <property type="entry name" value="MYOSIN HEAVY CHAIN, NON-MUSCLE"/>
    <property type="match status" value="1"/>
</dbReference>
<gene>
    <name evidence="3" type="ORF">HK100_006688</name>
</gene>
<protein>
    <submittedName>
        <fullName evidence="3">Uncharacterized protein</fullName>
    </submittedName>
</protein>
<evidence type="ECO:0000256" key="1">
    <source>
        <dbReference type="SAM" id="Coils"/>
    </source>
</evidence>
<evidence type="ECO:0000313" key="4">
    <source>
        <dbReference type="Proteomes" id="UP001211907"/>
    </source>
</evidence>
<feature type="region of interest" description="Disordered" evidence="2">
    <location>
        <begin position="1"/>
        <end position="146"/>
    </location>
</feature>
<organism evidence="3 4">
    <name type="scientific">Physocladia obscura</name>
    <dbReference type="NCBI Taxonomy" id="109957"/>
    <lineage>
        <taxon>Eukaryota</taxon>
        <taxon>Fungi</taxon>
        <taxon>Fungi incertae sedis</taxon>
        <taxon>Chytridiomycota</taxon>
        <taxon>Chytridiomycota incertae sedis</taxon>
        <taxon>Chytridiomycetes</taxon>
        <taxon>Chytridiales</taxon>
        <taxon>Chytriomycetaceae</taxon>
        <taxon>Physocladia</taxon>
    </lineage>
</organism>
<feature type="coiled-coil region" evidence="1">
    <location>
        <begin position="334"/>
        <end position="759"/>
    </location>
</feature>
<feature type="compositionally biased region" description="Low complexity" evidence="2">
    <location>
        <begin position="126"/>
        <end position="140"/>
    </location>
</feature>
<dbReference type="Gene3D" id="1.10.287.1490">
    <property type="match status" value="1"/>
</dbReference>
<keyword evidence="1" id="KW-0175">Coiled coil</keyword>
<feature type="coiled-coil region" evidence="1">
    <location>
        <begin position="178"/>
        <end position="291"/>
    </location>
</feature>
<keyword evidence="4" id="KW-1185">Reference proteome</keyword>
<evidence type="ECO:0000256" key="2">
    <source>
        <dbReference type="SAM" id="MobiDB-lite"/>
    </source>
</evidence>
<sequence>MSSKVNTGTKKTTAGSSAATTKAAVNVSSSNGKSGGVARVSASGVISPTPSSTSTGTVTSGTTPAAPTNTNRKPSPAAASTSTSASPSVSASKPKSAAAAPAASTTPARKAAQTSSAPVAKTKQLPAATAIPTTPEAAATPIPPKPVLADAATATDQLDDASDPVALAAQIKTLESALEIKDIEVLTLQNQLAEAEAMSESRNSSFANELNSESVFTKLEAENHALSRQIDELRKEKDDAVFEMKLELDKVLARNTELEASNSTESLESDISELNETIAAQTAQIQAVLQEVNILKESNHAKEFELARSARDYLALQQSIDKAALLNNANGDELEYAREAIEQGRERIHELESRNEELESKVVEFESLLSSASHKINELTEERDELLTQVETGNEKVQVLSKSIESLQNNFEKEKNAAITTSNLELEEKIGNLNKELDNLRVAHEREVQFSGLLQQSGDDSAKHVEEVNELNNRIKELESTLAQTQDDAKVVFEKQTSLEEQIKQTALEKVNVQELTESLESIKAQKDEIIAHLESEKSDLSAQIQDLQSQHEEATASLETLQKSIDITTSTAVNSDEDIKHEIEALKSQNQAITDRNAHIEQTLATLTADLTATETQLAEAQVQSYAQVDTIGVLNAKISTLEAELDNARENLVQVNNSHVQLIESHGNLQSSVGHADATSNNLAREALSAAQSERDTALRELESVKTWLDDTLNKLMVLQEAHDDLKEQFSNSTSHVEVLEQNVRNVGALLAEQEKNGEILRAQLASLLAGAPVEILANKKLAVEMEQSDVDKIRAYEKLVAELEIQLVVASRRGPSKSSVTSPVAAVGQLRIVNEDEE</sequence>
<comment type="caution">
    <text evidence="3">The sequence shown here is derived from an EMBL/GenBank/DDBJ whole genome shotgun (WGS) entry which is preliminary data.</text>
</comment>
<reference evidence="3" key="1">
    <citation type="submission" date="2020-05" db="EMBL/GenBank/DDBJ databases">
        <title>Phylogenomic resolution of chytrid fungi.</title>
        <authorList>
            <person name="Stajich J.E."/>
            <person name="Amses K."/>
            <person name="Simmons R."/>
            <person name="Seto K."/>
            <person name="Myers J."/>
            <person name="Bonds A."/>
            <person name="Quandt C.A."/>
            <person name="Barry K."/>
            <person name="Liu P."/>
            <person name="Grigoriev I."/>
            <person name="Longcore J.E."/>
            <person name="James T.Y."/>
        </authorList>
    </citation>
    <scope>NUCLEOTIDE SEQUENCE</scope>
    <source>
        <strain evidence="3">JEL0513</strain>
    </source>
</reference>
<dbReference type="PANTHER" id="PTHR45615:SF63">
    <property type="entry name" value="CHROMOSOME UNDETERMINED SCAFFOLD_10, WHOLE GENOME SHOTGUN SEQUENCE"/>
    <property type="match status" value="1"/>
</dbReference>